<comment type="caution">
    <text evidence="9">The sequence shown here is derived from an EMBL/GenBank/DDBJ whole genome shotgun (WGS) entry which is preliminary data.</text>
</comment>
<evidence type="ECO:0000256" key="6">
    <source>
        <dbReference type="ARBA" id="ARBA00023277"/>
    </source>
</evidence>
<dbReference type="InterPro" id="IPR004821">
    <property type="entry name" value="Cyt_trans-like"/>
</dbReference>
<keyword evidence="5" id="KW-0067">ATP-binding</keyword>
<dbReference type="PANTHER" id="PTHR43793:SF2">
    <property type="entry name" value="BIFUNCTIONAL PROTEIN HLDE"/>
    <property type="match status" value="1"/>
</dbReference>
<dbReference type="Pfam" id="PF01467">
    <property type="entry name" value="CTP_transf_like"/>
    <property type="match status" value="1"/>
</dbReference>
<dbReference type="InterPro" id="IPR050385">
    <property type="entry name" value="Archaeal_FAD_synthase"/>
</dbReference>
<protein>
    <recommendedName>
        <fullName evidence="1">D-glycero-beta-D-manno-heptose 1-phosphate adenylyltransferase</fullName>
        <ecNumber evidence="1">2.7.7.70</ecNumber>
    </recommendedName>
</protein>
<evidence type="ECO:0000313" key="9">
    <source>
        <dbReference type="EMBL" id="MFC4058864.1"/>
    </source>
</evidence>
<keyword evidence="6" id="KW-0119">Carbohydrate metabolism</keyword>
<accession>A0ABV8I4A7</accession>
<keyword evidence="10" id="KW-1185">Reference proteome</keyword>
<reference evidence="10" key="1">
    <citation type="journal article" date="2019" name="Int. J. Syst. Evol. Microbiol.">
        <title>The Global Catalogue of Microorganisms (GCM) 10K type strain sequencing project: providing services to taxonomists for standard genome sequencing and annotation.</title>
        <authorList>
            <consortium name="The Broad Institute Genomics Platform"/>
            <consortium name="The Broad Institute Genome Sequencing Center for Infectious Disease"/>
            <person name="Wu L."/>
            <person name="Ma J."/>
        </authorList>
    </citation>
    <scope>NUCLEOTIDE SEQUENCE [LARGE SCALE GENOMIC DNA]</scope>
    <source>
        <strain evidence="10">TBRC 4489</strain>
    </source>
</reference>
<dbReference type="InterPro" id="IPR011914">
    <property type="entry name" value="RfaE_dom_II"/>
</dbReference>
<feature type="domain" description="Cytidyltransferase-like" evidence="8">
    <location>
        <begin position="110"/>
        <end position="205"/>
    </location>
</feature>
<keyword evidence="2" id="KW-0808">Transferase</keyword>
<dbReference type="EC" id="2.7.7.70" evidence="1"/>
<dbReference type="PROSITE" id="PS00584">
    <property type="entry name" value="PFKB_KINASES_2"/>
    <property type="match status" value="1"/>
</dbReference>
<dbReference type="Proteomes" id="UP001595850">
    <property type="component" value="Unassembled WGS sequence"/>
</dbReference>
<gene>
    <name evidence="9" type="primary">rfaE2</name>
    <name evidence="9" type="ORF">ACFOWE_11195</name>
</gene>
<dbReference type="InterPro" id="IPR029056">
    <property type="entry name" value="Ribokinase-like"/>
</dbReference>
<sequence>MVVRRGGAAVRVPAPPVTARPDTCGAGDRFAGAAALALRAGARAEDAVAEAVREAGRFVEGGGAAAVRAPDPRTAARRPAARLPALGDRPRTALEVAEVVRESGGRLVATGGCFDLLHAGHVSLLRRARALGDALIVCVNSDDSVRRLKGPGRPVVGEEDRIEVLRALGCVDAVALFDEGTPAAVIERLRPDVWVKGGDYTESDLPEAGTVRRAGGEVVILPLVPGQSTTGLIAAARAAL</sequence>
<keyword evidence="3 9" id="KW-0548">Nucleotidyltransferase</keyword>
<evidence type="ECO:0000256" key="7">
    <source>
        <dbReference type="ARBA" id="ARBA00047428"/>
    </source>
</evidence>
<evidence type="ECO:0000256" key="3">
    <source>
        <dbReference type="ARBA" id="ARBA00022695"/>
    </source>
</evidence>
<dbReference type="NCBIfam" id="TIGR00125">
    <property type="entry name" value="cyt_tran_rel"/>
    <property type="match status" value="1"/>
</dbReference>
<keyword evidence="4" id="KW-0547">Nucleotide-binding</keyword>
<comment type="catalytic activity">
    <reaction evidence="7">
        <text>D-glycero-beta-D-manno-heptose 1-phosphate + ATP + H(+) = ADP-D-glycero-beta-D-manno-heptose + diphosphate</text>
        <dbReference type="Rhea" id="RHEA:27465"/>
        <dbReference type="ChEBI" id="CHEBI:15378"/>
        <dbReference type="ChEBI" id="CHEBI:30616"/>
        <dbReference type="ChEBI" id="CHEBI:33019"/>
        <dbReference type="ChEBI" id="CHEBI:59967"/>
        <dbReference type="ChEBI" id="CHEBI:61593"/>
        <dbReference type="EC" id="2.7.7.70"/>
    </reaction>
</comment>
<dbReference type="SUPFAM" id="SSF53613">
    <property type="entry name" value="Ribokinase-like"/>
    <property type="match status" value="1"/>
</dbReference>
<evidence type="ECO:0000256" key="4">
    <source>
        <dbReference type="ARBA" id="ARBA00022741"/>
    </source>
</evidence>
<evidence type="ECO:0000313" key="10">
    <source>
        <dbReference type="Proteomes" id="UP001595850"/>
    </source>
</evidence>
<evidence type="ECO:0000256" key="1">
    <source>
        <dbReference type="ARBA" id="ARBA00012519"/>
    </source>
</evidence>
<dbReference type="SUPFAM" id="SSF52374">
    <property type="entry name" value="Nucleotidylyl transferase"/>
    <property type="match status" value="1"/>
</dbReference>
<dbReference type="InterPro" id="IPR014729">
    <property type="entry name" value="Rossmann-like_a/b/a_fold"/>
</dbReference>
<dbReference type="RefSeq" id="WP_377287189.1">
    <property type="nucleotide sequence ID" value="NZ_JBHSBM010000016.1"/>
</dbReference>
<evidence type="ECO:0000256" key="2">
    <source>
        <dbReference type="ARBA" id="ARBA00022679"/>
    </source>
</evidence>
<name>A0ABV8I4A7_9ACTN</name>
<dbReference type="Gene3D" id="3.40.1190.20">
    <property type="match status" value="1"/>
</dbReference>
<evidence type="ECO:0000259" key="8">
    <source>
        <dbReference type="Pfam" id="PF01467"/>
    </source>
</evidence>
<evidence type="ECO:0000256" key="5">
    <source>
        <dbReference type="ARBA" id="ARBA00022840"/>
    </source>
</evidence>
<dbReference type="InterPro" id="IPR002173">
    <property type="entry name" value="Carboh/pur_kinase_PfkB_CS"/>
</dbReference>
<dbReference type="NCBIfam" id="TIGR02199">
    <property type="entry name" value="rfaE_dom_II"/>
    <property type="match status" value="1"/>
</dbReference>
<proteinExistence type="predicted"/>
<organism evidence="9 10">
    <name type="scientific">Planomonospora corallina</name>
    <dbReference type="NCBI Taxonomy" id="1806052"/>
    <lineage>
        <taxon>Bacteria</taxon>
        <taxon>Bacillati</taxon>
        <taxon>Actinomycetota</taxon>
        <taxon>Actinomycetes</taxon>
        <taxon>Streptosporangiales</taxon>
        <taxon>Streptosporangiaceae</taxon>
        <taxon>Planomonospora</taxon>
    </lineage>
</organism>
<dbReference type="Gene3D" id="3.40.50.620">
    <property type="entry name" value="HUPs"/>
    <property type="match status" value="1"/>
</dbReference>
<dbReference type="PANTHER" id="PTHR43793">
    <property type="entry name" value="FAD SYNTHASE"/>
    <property type="match status" value="1"/>
</dbReference>
<dbReference type="EMBL" id="JBHSBM010000016">
    <property type="protein sequence ID" value="MFC4058864.1"/>
    <property type="molecule type" value="Genomic_DNA"/>
</dbReference>
<dbReference type="GO" id="GO:0016779">
    <property type="term" value="F:nucleotidyltransferase activity"/>
    <property type="evidence" value="ECO:0007669"/>
    <property type="project" value="UniProtKB-KW"/>
</dbReference>